<dbReference type="InterPro" id="IPR041588">
    <property type="entry name" value="Integrase_H2C2"/>
</dbReference>
<dbReference type="Pfam" id="PF17921">
    <property type="entry name" value="Integrase_H2C2"/>
    <property type="match status" value="1"/>
</dbReference>
<evidence type="ECO:0000259" key="2">
    <source>
        <dbReference type="Pfam" id="PF17921"/>
    </source>
</evidence>
<evidence type="ECO:0000313" key="4">
    <source>
        <dbReference type="Proteomes" id="UP001590950"/>
    </source>
</evidence>
<proteinExistence type="predicted"/>
<name>A0ABR4ADL9_9LECA</name>
<dbReference type="EMBL" id="JBEFKJ010000013">
    <property type="protein sequence ID" value="KAL2042632.1"/>
    <property type="molecule type" value="Genomic_DNA"/>
</dbReference>
<evidence type="ECO:0000313" key="3">
    <source>
        <dbReference type="EMBL" id="KAL2042632.1"/>
    </source>
</evidence>
<organism evidence="3 4">
    <name type="scientific">Stereocaulon virgatum</name>
    <dbReference type="NCBI Taxonomy" id="373712"/>
    <lineage>
        <taxon>Eukaryota</taxon>
        <taxon>Fungi</taxon>
        <taxon>Dikarya</taxon>
        <taxon>Ascomycota</taxon>
        <taxon>Pezizomycotina</taxon>
        <taxon>Lecanoromycetes</taxon>
        <taxon>OSLEUM clade</taxon>
        <taxon>Lecanoromycetidae</taxon>
        <taxon>Lecanorales</taxon>
        <taxon>Lecanorineae</taxon>
        <taxon>Stereocaulaceae</taxon>
        <taxon>Stereocaulon</taxon>
    </lineage>
</organism>
<dbReference type="Gene3D" id="1.10.340.70">
    <property type="match status" value="1"/>
</dbReference>
<comment type="caution">
    <text evidence="3">The sequence shown here is derived from an EMBL/GenBank/DDBJ whole genome shotgun (WGS) entry which is preliminary data.</text>
</comment>
<protein>
    <recommendedName>
        <fullName evidence="2">Integrase zinc-binding domain-containing protein</fullName>
    </recommendedName>
</protein>
<feature type="region of interest" description="Disordered" evidence="1">
    <location>
        <begin position="147"/>
        <end position="168"/>
    </location>
</feature>
<keyword evidence="4" id="KW-1185">Reference proteome</keyword>
<sequence>MMCTPSNNLVTFTSSTKTAFLQHLREKSTNRHITQTDKDIIIEWLTNPHKRPSSQKEFSRRNYILKTFAWDEKTQSLFAAAKTDAAKDRTVVTENTIADVVEFVHGNNKHGGWDATWRDISSSYYGILRSDVIYLLKQCQTCALNPSKRPKGSAATIPSSQPIDHEPLGFLSTGEVEYDISAWDVQENGEHSGE</sequence>
<feature type="domain" description="Integrase zinc-binding" evidence="2">
    <location>
        <begin position="94"/>
        <end position="145"/>
    </location>
</feature>
<evidence type="ECO:0000256" key="1">
    <source>
        <dbReference type="SAM" id="MobiDB-lite"/>
    </source>
</evidence>
<gene>
    <name evidence="3" type="ORF">N7G274_004391</name>
</gene>
<reference evidence="3 4" key="1">
    <citation type="submission" date="2024-09" db="EMBL/GenBank/DDBJ databases">
        <title>Rethinking Asexuality: The Enigmatic Case of Functional Sexual Genes in Lepraria (Stereocaulaceae).</title>
        <authorList>
            <person name="Doellman M."/>
            <person name="Sun Y."/>
            <person name="Barcenas-Pena A."/>
            <person name="Lumbsch H.T."/>
            <person name="Grewe F."/>
        </authorList>
    </citation>
    <scope>NUCLEOTIDE SEQUENCE [LARGE SCALE GENOMIC DNA]</scope>
    <source>
        <strain evidence="3 4">Mercado 3170</strain>
    </source>
</reference>
<accession>A0ABR4ADL9</accession>
<dbReference type="Proteomes" id="UP001590950">
    <property type="component" value="Unassembled WGS sequence"/>
</dbReference>